<reference evidence="2 3" key="1">
    <citation type="submission" date="2019-03" db="EMBL/GenBank/DDBJ databases">
        <title>First draft genome of Liparis tanakae, snailfish: a comprehensive survey of snailfish specific genes.</title>
        <authorList>
            <person name="Kim W."/>
            <person name="Song I."/>
            <person name="Jeong J.-H."/>
            <person name="Kim D."/>
            <person name="Kim S."/>
            <person name="Ryu S."/>
            <person name="Song J.Y."/>
            <person name="Lee S.K."/>
        </authorList>
    </citation>
    <scope>NUCLEOTIDE SEQUENCE [LARGE SCALE GENOMIC DNA]</scope>
    <source>
        <tissue evidence="2">Muscle</tissue>
    </source>
</reference>
<dbReference type="OrthoDB" id="9948513at2759"/>
<evidence type="ECO:0000313" key="3">
    <source>
        <dbReference type="Proteomes" id="UP000314294"/>
    </source>
</evidence>
<dbReference type="EMBL" id="SRLO01000407">
    <property type="protein sequence ID" value="TNN57378.1"/>
    <property type="molecule type" value="Genomic_DNA"/>
</dbReference>
<accession>A0A4Z2GV05</accession>
<organism evidence="2 3">
    <name type="scientific">Liparis tanakae</name>
    <name type="common">Tanaka's snailfish</name>
    <dbReference type="NCBI Taxonomy" id="230148"/>
    <lineage>
        <taxon>Eukaryota</taxon>
        <taxon>Metazoa</taxon>
        <taxon>Chordata</taxon>
        <taxon>Craniata</taxon>
        <taxon>Vertebrata</taxon>
        <taxon>Euteleostomi</taxon>
        <taxon>Actinopterygii</taxon>
        <taxon>Neopterygii</taxon>
        <taxon>Teleostei</taxon>
        <taxon>Neoteleostei</taxon>
        <taxon>Acanthomorphata</taxon>
        <taxon>Eupercaria</taxon>
        <taxon>Perciformes</taxon>
        <taxon>Cottioidei</taxon>
        <taxon>Cottales</taxon>
        <taxon>Liparidae</taxon>
        <taxon>Liparis</taxon>
    </lineage>
</organism>
<protein>
    <submittedName>
        <fullName evidence="2">Uncharacterized protein</fullName>
    </submittedName>
</protein>
<feature type="compositionally biased region" description="Basic and acidic residues" evidence="1">
    <location>
        <begin position="25"/>
        <end position="44"/>
    </location>
</feature>
<dbReference type="Proteomes" id="UP000314294">
    <property type="component" value="Unassembled WGS sequence"/>
</dbReference>
<gene>
    <name evidence="2" type="ORF">EYF80_032454</name>
</gene>
<evidence type="ECO:0000313" key="2">
    <source>
        <dbReference type="EMBL" id="TNN57378.1"/>
    </source>
</evidence>
<feature type="region of interest" description="Disordered" evidence="1">
    <location>
        <begin position="1"/>
        <end position="70"/>
    </location>
</feature>
<comment type="caution">
    <text evidence="2">The sequence shown here is derived from an EMBL/GenBank/DDBJ whole genome shotgun (WGS) entry which is preliminary data.</text>
</comment>
<sequence length="70" mass="7968">MQQNQKDGSRQLQQRVNTVTVPSRETGRASERQDVKAANEEKCGLTRRQKQVDLNQQSALRSEAMLSPKK</sequence>
<evidence type="ECO:0000256" key="1">
    <source>
        <dbReference type="SAM" id="MobiDB-lite"/>
    </source>
</evidence>
<name>A0A4Z2GV05_9TELE</name>
<keyword evidence="3" id="KW-1185">Reference proteome</keyword>
<proteinExistence type="predicted"/>
<dbReference type="AlphaFoldDB" id="A0A4Z2GV05"/>
<feature type="compositionally biased region" description="Polar residues" evidence="1">
    <location>
        <begin position="1"/>
        <end position="23"/>
    </location>
</feature>